<accession>A0ABV0XZR2</accession>
<proteinExistence type="predicted"/>
<protein>
    <submittedName>
        <fullName evidence="1">Uncharacterized protein</fullName>
    </submittedName>
</protein>
<dbReference type="Proteomes" id="UP001469553">
    <property type="component" value="Unassembled WGS sequence"/>
</dbReference>
<reference evidence="1 2" key="1">
    <citation type="submission" date="2021-06" db="EMBL/GenBank/DDBJ databases">
        <authorList>
            <person name="Palmer J.M."/>
        </authorList>
    </citation>
    <scope>NUCLEOTIDE SEQUENCE [LARGE SCALE GENOMIC DNA]</scope>
    <source>
        <strain evidence="1 2">AS_MEX2019</strain>
        <tissue evidence="1">Muscle</tissue>
    </source>
</reference>
<name>A0ABV0XZR2_9TELE</name>
<feature type="non-terminal residue" evidence="1">
    <location>
        <position position="1"/>
    </location>
</feature>
<evidence type="ECO:0000313" key="1">
    <source>
        <dbReference type="EMBL" id="MEQ2287002.1"/>
    </source>
</evidence>
<evidence type="ECO:0000313" key="2">
    <source>
        <dbReference type="Proteomes" id="UP001469553"/>
    </source>
</evidence>
<organism evidence="1 2">
    <name type="scientific">Ameca splendens</name>
    <dbReference type="NCBI Taxonomy" id="208324"/>
    <lineage>
        <taxon>Eukaryota</taxon>
        <taxon>Metazoa</taxon>
        <taxon>Chordata</taxon>
        <taxon>Craniata</taxon>
        <taxon>Vertebrata</taxon>
        <taxon>Euteleostomi</taxon>
        <taxon>Actinopterygii</taxon>
        <taxon>Neopterygii</taxon>
        <taxon>Teleostei</taxon>
        <taxon>Neoteleostei</taxon>
        <taxon>Acanthomorphata</taxon>
        <taxon>Ovalentaria</taxon>
        <taxon>Atherinomorphae</taxon>
        <taxon>Cyprinodontiformes</taxon>
        <taxon>Goodeidae</taxon>
        <taxon>Ameca</taxon>
    </lineage>
</organism>
<comment type="caution">
    <text evidence="1">The sequence shown here is derived from an EMBL/GenBank/DDBJ whole genome shotgun (WGS) entry which is preliminary data.</text>
</comment>
<keyword evidence="2" id="KW-1185">Reference proteome</keyword>
<gene>
    <name evidence="1" type="ORF">AMECASPLE_008062</name>
</gene>
<dbReference type="EMBL" id="JAHRIP010019230">
    <property type="protein sequence ID" value="MEQ2287002.1"/>
    <property type="molecule type" value="Genomic_DNA"/>
</dbReference>
<sequence length="62" mass="7185">WHESLSVFAFVFEFAAHFSTFSREQAVIRSSPSLYTMSYCGEKRPQIGPARTICFMPDQMPY</sequence>